<gene>
    <name evidence="3" type="ORF">ACFFF7_08790</name>
</gene>
<dbReference type="InterPro" id="IPR003423">
    <property type="entry name" value="OMP_efflux"/>
</dbReference>
<keyword evidence="4" id="KW-1185">Reference proteome</keyword>
<reference evidence="3 4" key="1">
    <citation type="submission" date="2024-09" db="EMBL/GenBank/DDBJ databases">
        <authorList>
            <person name="Sun Q."/>
            <person name="Mori K."/>
        </authorList>
    </citation>
    <scope>NUCLEOTIDE SEQUENCE [LARGE SCALE GENOMIC DNA]</scope>
    <source>
        <strain evidence="3 4">NCAIM B.02537</strain>
    </source>
</reference>
<evidence type="ECO:0000256" key="1">
    <source>
        <dbReference type="ARBA" id="ARBA00007613"/>
    </source>
</evidence>
<name>A0ABV6PI39_9SPHN</name>
<evidence type="ECO:0000313" key="3">
    <source>
        <dbReference type="EMBL" id="MFC0589507.1"/>
    </source>
</evidence>
<evidence type="ECO:0000313" key="4">
    <source>
        <dbReference type="Proteomes" id="UP001589943"/>
    </source>
</evidence>
<dbReference type="PANTHER" id="PTHR30203">
    <property type="entry name" value="OUTER MEMBRANE CATION EFFLUX PROTEIN"/>
    <property type="match status" value="1"/>
</dbReference>
<dbReference type="PANTHER" id="PTHR30203:SF24">
    <property type="entry name" value="BLR4935 PROTEIN"/>
    <property type="match status" value="1"/>
</dbReference>
<accession>A0ABV6PI39</accession>
<keyword evidence="2" id="KW-0732">Signal</keyword>
<dbReference type="SUPFAM" id="SSF56954">
    <property type="entry name" value="Outer membrane efflux proteins (OEP)"/>
    <property type="match status" value="1"/>
</dbReference>
<dbReference type="Gene3D" id="1.20.1600.10">
    <property type="entry name" value="Outer membrane efflux proteins (OEP)"/>
    <property type="match status" value="1"/>
</dbReference>
<proteinExistence type="inferred from homology"/>
<dbReference type="Pfam" id="PF02321">
    <property type="entry name" value="OEP"/>
    <property type="match status" value="2"/>
</dbReference>
<comment type="similarity">
    <text evidence="1">Belongs to the outer membrane factor (OMF) (TC 1.B.17) family.</text>
</comment>
<organism evidence="3 4">
    <name type="scientific">Novosphingobium aquiterrae</name>
    <dbReference type="NCBI Taxonomy" id="624388"/>
    <lineage>
        <taxon>Bacteria</taxon>
        <taxon>Pseudomonadati</taxon>
        <taxon>Pseudomonadota</taxon>
        <taxon>Alphaproteobacteria</taxon>
        <taxon>Sphingomonadales</taxon>
        <taxon>Sphingomonadaceae</taxon>
        <taxon>Novosphingobium</taxon>
    </lineage>
</organism>
<dbReference type="InterPro" id="IPR010131">
    <property type="entry name" value="MdtP/NodT-like"/>
</dbReference>
<evidence type="ECO:0000256" key="2">
    <source>
        <dbReference type="SAM" id="SignalP"/>
    </source>
</evidence>
<dbReference type="RefSeq" id="WP_379481008.1">
    <property type="nucleotide sequence ID" value="NZ_JBHLTL010000005.1"/>
</dbReference>
<dbReference type="Proteomes" id="UP001589943">
    <property type="component" value="Unassembled WGS sequence"/>
</dbReference>
<feature type="chain" id="PRO_5045808884" evidence="2">
    <location>
        <begin position="20"/>
        <end position="422"/>
    </location>
</feature>
<sequence length="422" mass="43365">MPRVLAAAILLGTIGQAVKAEAPVSAATVPAPVFTLDQALAAAGSSAPGLDAAAADLRAAQAGRNVAGLRPNPEVQVQVENVGGTGEFRGTQSAETTTGFALPIELGGKRSARIAVADAQTWRAEVEAAVVAADLRLQVTQAYIAAIAAERRVEIAQMEADFAGVGFRAASARVTAGAASPIEQQRADVLRINADVALDRARREAETARANLGRLIGQPVVGLLDRNWFERVDSYGPSAPIKAEGTLTLAAAEADLATASAQVRLARSQRVPDVTLSAGAKRLSASNDTAAVFGVSIPLPLFNGGKAALDQATAQESASDARRRVALIDTEREIASAQAELANAAASARAAGGPGLAAAFEAARIAGIGYANGKFSQLDLIEAQRTLAQTRSAYVDALFVYHNAEARLARLVAPAPDRGTAQ</sequence>
<protein>
    <submittedName>
        <fullName evidence="3">TolC family protein</fullName>
    </submittedName>
</protein>
<feature type="signal peptide" evidence="2">
    <location>
        <begin position="1"/>
        <end position="19"/>
    </location>
</feature>
<comment type="caution">
    <text evidence="3">The sequence shown here is derived from an EMBL/GenBank/DDBJ whole genome shotgun (WGS) entry which is preliminary data.</text>
</comment>
<dbReference type="EMBL" id="JBHLTL010000005">
    <property type="protein sequence ID" value="MFC0589507.1"/>
    <property type="molecule type" value="Genomic_DNA"/>
</dbReference>